<dbReference type="InterPro" id="IPR036249">
    <property type="entry name" value="Thioredoxin-like_sf"/>
</dbReference>
<keyword evidence="4" id="KW-0676">Redox-active center</keyword>
<gene>
    <name evidence="6" type="ORF">D3876_06840</name>
</gene>
<keyword evidence="2" id="KW-0201">Cytochrome c-type biogenesis</keyword>
<dbReference type="SUPFAM" id="SSF52833">
    <property type="entry name" value="Thioredoxin-like"/>
    <property type="match status" value="1"/>
</dbReference>
<comment type="subcellular location">
    <subcellularLocation>
        <location evidence="1">Cell envelope</location>
    </subcellularLocation>
</comment>
<organism evidence="6 7">
    <name type="scientific">Sphingomonas cavernae</name>
    <dbReference type="NCBI Taxonomy" id="2320861"/>
    <lineage>
        <taxon>Bacteria</taxon>
        <taxon>Pseudomonadati</taxon>
        <taxon>Pseudomonadota</taxon>
        <taxon>Alphaproteobacteria</taxon>
        <taxon>Sphingomonadales</taxon>
        <taxon>Sphingomonadaceae</taxon>
        <taxon>Sphingomonas</taxon>
    </lineage>
</organism>
<evidence type="ECO:0000256" key="2">
    <source>
        <dbReference type="ARBA" id="ARBA00022748"/>
    </source>
</evidence>
<dbReference type="AlphaFoldDB" id="A0A418WS32"/>
<dbReference type="PANTHER" id="PTHR42852:SF6">
    <property type="entry name" value="THIOL:DISULFIDE INTERCHANGE PROTEIN DSBE"/>
    <property type="match status" value="1"/>
</dbReference>
<dbReference type="InterPro" id="IPR013740">
    <property type="entry name" value="Redoxin"/>
</dbReference>
<evidence type="ECO:0000313" key="7">
    <source>
        <dbReference type="Proteomes" id="UP000286100"/>
    </source>
</evidence>
<dbReference type="GO" id="GO:0016491">
    <property type="term" value="F:oxidoreductase activity"/>
    <property type="evidence" value="ECO:0007669"/>
    <property type="project" value="InterPro"/>
</dbReference>
<dbReference type="InterPro" id="IPR013766">
    <property type="entry name" value="Thioredoxin_domain"/>
</dbReference>
<dbReference type="EMBL" id="QYUM01000002">
    <property type="protein sequence ID" value="RJF93979.1"/>
    <property type="molecule type" value="Genomic_DNA"/>
</dbReference>
<dbReference type="InterPro" id="IPR050553">
    <property type="entry name" value="Thioredoxin_ResA/DsbE_sf"/>
</dbReference>
<feature type="domain" description="Thioredoxin" evidence="5">
    <location>
        <begin position="65"/>
        <end position="210"/>
    </location>
</feature>
<evidence type="ECO:0000256" key="4">
    <source>
        <dbReference type="ARBA" id="ARBA00023284"/>
    </source>
</evidence>
<keyword evidence="3" id="KW-1015">Disulfide bond</keyword>
<evidence type="ECO:0000256" key="1">
    <source>
        <dbReference type="ARBA" id="ARBA00004196"/>
    </source>
</evidence>
<protein>
    <submittedName>
        <fullName evidence="6">TlpA family protein disulfide reductase</fullName>
    </submittedName>
</protein>
<dbReference type="Pfam" id="PF08534">
    <property type="entry name" value="Redoxin"/>
    <property type="match status" value="1"/>
</dbReference>
<evidence type="ECO:0000259" key="5">
    <source>
        <dbReference type="PROSITE" id="PS51352"/>
    </source>
</evidence>
<dbReference type="OrthoDB" id="9799347at2"/>
<reference evidence="6 7" key="1">
    <citation type="submission" date="2018-09" db="EMBL/GenBank/DDBJ databases">
        <authorList>
            <person name="Zhu H."/>
        </authorList>
    </citation>
    <scope>NUCLEOTIDE SEQUENCE [LARGE SCALE GENOMIC DNA]</scope>
    <source>
        <strain evidence="6 7">K2R01-6</strain>
    </source>
</reference>
<evidence type="ECO:0000313" key="6">
    <source>
        <dbReference type="EMBL" id="RJF93979.1"/>
    </source>
</evidence>
<dbReference type="Gene3D" id="3.40.30.10">
    <property type="entry name" value="Glutaredoxin"/>
    <property type="match status" value="1"/>
</dbReference>
<dbReference type="GO" id="GO:0017004">
    <property type="term" value="P:cytochrome complex assembly"/>
    <property type="evidence" value="ECO:0007669"/>
    <property type="project" value="UniProtKB-KW"/>
</dbReference>
<keyword evidence="7" id="KW-1185">Reference proteome</keyword>
<accession>A0A418WS32</accession>
<name>A0A418WS32_9SPHN</name>
<dbReference type="PROSITE" id="PS51352">
    <property type="entry name" value="THIOREDOXIN_2"/>
    <property type="match status" value="1"/>
</dbReference>
<dbReference type="CDD" id="cd02966">
    <property type="entry name" value="TlpA_like_family"/>
    <property type="match status" value="1"/>
</dbReference>
<dbReference type="Proteomes" id="UP000286100">
    <property type="component" value="Unassembled WGS sequence"/>
</dbReference>
<comment type="caution">
    <text evidence="6">The sequence shown here is derived from an EMBL/GenBank/DDBJ whole genome shotgun (WGS) entry which is preliminary data.</text>
</comment>
<evidence type="ECO:0000256" key="3">
    <source>
        <dbReference type="ARBA" id="ARBA00023157"/>
    </source>
</evidence>
<sequence>MTAAGPSSKRPPHIALEPLVRSSLILLLGLAALGGCDRQSEPAPQANVAAEGVQPEQFTGTLEISGRGTPMPKDAFTAPDGSEVTLEKFRGKAVLVNLWATWCGPCIKEMPALDALAKREEGRLKVLTISQDSKGKEVVAPWFEKNRFDKLEAYLDPENRLGLNYASGMLPTTVLYDAEGKEVWRVIGGMDWNGPRANTLLAETLGKDAKGAATPRRPFTPSG</sequence>
<proteinExistence type="predicted"/>
<dbReference type="PANTHER" id="PTHR42852">
    <property type="entry name" value="THIOL:DISULFIDE INTERCHANGE PROTEIN DSBE"/>
    <property type="match status" value="1"/>
</dbReference>
<dbReference type="GO" id="GO:0030313">
    <property type="term" value="C:cell envelope"/>
    <property type="evidence" value="ECO:0007669"/>
    <property type="project" value="UniProtKB-SubCell"/>
</dbReference>